<evidence type="ECO:0000313" key="8">
    <source>
        <dbReference type="Proteomes" id="UP000830116"/>
    </source>
</evidence>
<dbReference type="Proteomes" id="UP000830116">
    <property type="component" value="Chromosome"/>
</dbReference>
<keyword evidence="3 5" id="KW-0546">Nucleotide metabolism</keyword>
<dbReference type="Gene3D" id="2.70.40.10">
    <property type="match status" value="1"/>
</dbReference>
<protein>
    <recommendedName>
        <fullName evidence="5">Deoxyuridine 5'-triphosphate nucleotidohydrolase</fullName>
        <shortName evidence="5">dUTPase</shortName>
        <ecNumber evidence="5">3.6.1.23</ecNumber>
    </recommendedName>
    <alternativeName>
        <fullName evidence="5">dUTP pyrophosphatase</fullName>
    </alternativeName>
</protein>
<evidence type="ECO:0000256" key="2">
    <source>
        <dbReference type="ARBA" id="ARBA00022801"/>
    </source>
</evidence>
<keyword evidence="8" id="KW-1185">Reference proteome</keyword>
<dbReference type="RefSeq" id="WP_243539606.1">
    <property type="nucleotide sequence ID" value="NZ_CP093442.1"/>
</dbReference>
<evidence type="ECO:0000259" key="6">
    <source>
        <dbReference type="Pfam" id="PF00692"/>
    </source>
</evidence>
<comment type="catalytic activity">
    <reaction evidence="4 5">
        <text>dUTP + H2O = dUMP + diphosphate + H(+)</text>
        <dbReference type="Rhea" id="RHEA:10248"/>
        <dbReference type="ChEBI" id="CHEBI:15377"/>
        <dbReference type="ChEBI" id="CHEBI:15378"/>
        <dbReference type="ChEBI" id="CHEBI:33019"/>
        <dbReference type="ChEBI" id="CHEBI:61555"/>
        <dbReference type="ChEBI" id="CHEBI:246422"/>
        <dbReference type="EC" id="3.6.1.23"/>
    </reaction>
</comment>
<dbReference type="GO" id="GO:0004170">
    <property type="term" value="F:dUTP diphosphatase activity"/>
    <property type="evidence" value="ECO:0007669"/>
    <property type="project" value="UniProtKB-EC"/>
</dbReference>
<dbReference type="CDD" id="cd07557">
    <property type="entry name" value="trimeric_dUTPase"/>
    <property type="match status" value="1"/>
</dbReference>
<dbReference type="NCBIfam" id="TIGR00576">
    <property type="entry name" value="dut"/>
    <property type="match status" value="1"/>
</dbReference>
<dbReference type="InterPro" id="IPR029054">
    <property type="entry name" value="dUTPase-like"/>
</dbReference>
<accession>A0ABY4CFB2</accession>
<evidence type="ECO:0000256" key="3">
    <source>
        <dbReference type="ARBA" id="ARBA00023080"/>
    </source>
</evidence>
<feature type="binding site" evidence="5">
    <location>
        <position position="81"/>
    </location>
    <ligand>
        <name>substrate</name>
    </ligand>
</feature>
<keyword evidence="5" id="KW-0460">Magnesium</keyword>
<keyword evidence="2 5" id="KW-0378">Hydrolase</keyword>
<dbReference type="Pfam" id="PF00692">
    <property type="entry name" value="dUTPase"/>
    <property type="match status" value="1"/>
</dbReference>
<dbReference type="InterPro" id="IPR033704">
    <property type="entry name" value="dUTPase_trimeric"/>
</dbReference>
<dbReference type="InterPro" id="IPR008181">
    <property type="entry name" value="dUTPase"/>
</dbReference>
<keyword evidence="5" id="KW-0479">Metal-binding</keyword>
<comment type="pathway">
    <text evidence="5">Pyrimidine metabolism; dUMP biosynthesis; dUMP from dCTP (dUTP route): step 2/2.</text>
</comment>
<comment type="function">
    <text evidence="5">This enzyme is involved in nucleotide metabolism: it produces dUMP, the immediate precursor of thymidine nucleotides and it decreases the intracellular concentration of dUTP so that uracil cannot be incorporated into DNA.</text>
</comment>
<dbReference type="SUPFAM" id="SSF51283">
    <property type="entry name" value="dUTPase-like"/>
    <property type="match status" value="1"/>
</dbReference>
<gene>
    <name evidence="5 7" type="primary">dut</name>
    <name evidence="7" type="ORF">MNR06_05250</name>
</gene>
<proteinExistence type="inferred from homology"/>
<dbReference type="PANTHER" id="PTHR11241:SF0">
    <property type="entry name" value="DEOXYURIDINE 5'-TRIPHOSPHATE NUCLEOTIDOHYDROLASE"/>
    <property type="match status" value="1"/>
</dbReference>
<dbReference type="HAMAP" id="MF_00116">
    <property type="entry name" value="dUTPase_bact"/>
    <property type="match status" value="1"/>
</dbReference>
<evidence type="ECO:0000256" key="5">
    <source>
        <dbReference type="HAMAP-Rule" id="MF_00116"/>
    </source>
</evidence>
<sequence>MQTLKVKIKKLENFHGELPAYQSAGASGFDVRAQLSGPVVLNPGEKAMIPTGLSFEIPLGYEIQARPRSGLAAKNGLTVLNTPGTIDADYRGEVKIILINLGNEPFTINDQERCAQLVIAPVYQAIFEVVNELGSTERGAGGFGSTGRA</sequence>
<feature type="binding site" evidence="5">
    <location>
        <begin position="85"/>
        <end position="87"/>
    </location>
    <ligand>
        <name>substrate</name>
    </ligand>
</feature>
<dbReference type="EMBL" id="CP093442">
    <property type="protein sequence ID" value="UOF02356.1"/>
    <property type="molecule type" value="Genomic_DNA"/>
</dbReference>
<feature type="domain" description="dUTPase-like" evidence="6">
    <location>
        <begin position="17"/>
        <end position="147"/>
    </location>
</feature>
<evidence type="ECO:0000256" key="4">
    <source>
        <dbReference type="ARBA" id="ARBA00047686"/>
    </source>
</evidence>
<comment type="similarity">
    <text evidence="1 5">Belongs to the dUTPase family.</text>
</comment>
<dbReference type="PANTHER" id="PTHR11241">
    <property type="entry name" value="DEOXYURIDINE 5'-TRIPHOSPHATE NUCLEOTIDOHYDROLASE"/>
    <property type="match status" value="1"/>
</dbReference>
<organism evidence="7 8">
    <name type="scientific">Bdellovibrio reynosensis</name>
    <dbReference type="NCBI Taxonomy" id="2835041"/>
    <lineage>
        <taxon>Bacteria</taxon>
        <taxon>Pseudomonadati</taxon>
        <taxon>Bdellovibrionota</taxon>
        <taxon>Bdellovibrionia</taxon>
        <taxon>Bdellovibrionales</taxon>
        <taxon>Pseudobdellovibrionaceae</taxon>
        <taxon>Bdellovibrio</taxon>
    </lineage>
</organism>
<feature type="binding site" evidence="5">
    <location>
        <begin position="68"/>
        <end position="70"/>
    </location>
    <ligand>
        <name>substrate</name>
    </ligand>
</feature>
<evidence type="ECO:0000256" key="1">
    <source>
        <dbReference type="ARBA" id="ARBA00006581"/>
    </source>
</evidence>
<comment type="caution">
    <text evidence="5">Lacks conserved residue(s) required for the propagation of feature annotation.</text>
</comment>
<reference evidence="7" key="1">
    <citation type="submission" date="2022-03" db="EMBL/GenBank/DDBJ databases">
        <title>Genome Identification and Characterization of new species Bdellovibrio reynosense LBG001 sp. nov. from a Mexico soil sample.</title>
        <authorList>
            <person name="Camilli A."/>
            <person name="Ajao Y."/>
            <person name="Guo X."/>
        </authorList>
    </citation>
    <scope>NUCLEOTIDE SEQUENCE</scope>
    <source>
        <strain evidence="7">LBG001</strain>
    </source>
</reference>
<comment type="cofactor">
    <cofactor evidence="5">
        <name>Mg(2+)</name>
        <dbReference type="ChEBI" id="CHEBI:18420"/>
    </cofactor>
</comment>
<name>A0ABY4CFB2_9BACT</name>
<dbReference type="NCBIfam" id="NF001862">
    <property type="entry name" value="PRK00601.1"/>
    <property type="match status" value="1"/>
</dbReference>
<dbReference type="EC" id="3.6.1.23" evidence="5"/>
<dbReference type="InterPro" id="IPR036157">
    <property type="entry name" value="dUTPase-like_sf"/>
</dbReference>
<evidence type="ECO:0000313" key="7">
    <source>
        <dbReference type="EMBL" id="UOF02356.1"/>
    </source>
</evidence>